<dbReference type="PRINTS" id="PR00421">
    <property type="entry name" value="THIOREDOXIN"/>
</dbReference>
<keyword evidence="8 11" id="KW-1015">Disulfide bond</keyword>
<evidence type="ECO:0000256" key="2">
    <source>
        <dbReference type="ARBA" id="ARBA00004319"/>
    </source>
</evidence>
<protein>
    <recommendedName>
        <fullName evidence="4 13">Protein disulfide-isomerase</fullName>
        <ecNumber evidence="4 13">5.3.4.1</ecNumber>
    </recommendedName>
</protein>
<feature type="disulfide bond" description="Redox-active" evidence="11">
    <location>
        <begin position="418"/>
        <end position="421"/>
    </location>
</feature>
<dbReference type="GO" id="GO:0003756">
    <property type="term" value="F:protein disulfide isomerase activity"/>
    <property type="evidence" value="ECO:0007669"/>
    <property type="project" value="UniProtKB-EC"/>
</dbReference>
<feature type="chain" id="PRO_5008811272" description="Protein disulfide-isomerase" evidence="13">
    <location>
        <begin position="24"/>
        <end position="520"/>
    </location>
</feature>
<evidence type="ECO:0000256" key="11">
    <source>
        <dbReference type="PIRSR" id="PIRSR605792-51"/>
    </source>
</evidence>
<evidence type="ECO:0000256" key="9">
    <source>
        <dbReference type="ARBA" id="ARBA00023235"/>
    </source>
</evidence>
<dbReference type="Gene3D" id="3.40.30.10">
    <property type="entry name" value="Glutaredoxin"/>
    <property type="match status" value="4"/>
</dbReference>
<evidence type="ECO:0000256" key="8">
    <source>
        <dbReference type="ARBA" id="ARBA00023157"/>
    </source>
</evidence>
<dbReference type="InterPro" id="IPR005792">
    <property type="entry name" value="Prot_disulphide_isomerase"/>
</dbReference>
<dbReference type="AlphaFoldDB" id="A0A1D2ABW3"/>
<dbReference type="PROSITE" id="PS51352">
    <property type="entry name" value="THIOREDOXIN_2"/>
    <property type="match status" value="2"/>
</dbReference>
<dbReference type="EC" id="5.3.4.1" evidence="4 13"/>
<feature type="signal peptide" evidence="13">
    <location>
        <begin position="1"/>
        <end position="23"/>
    </location>
</feature>
<dbReference type="InterPro" id="IPR005788">
    <property type="entry name" value="PDI_thioredoxin-like_dom"/>
</dbReference>
<dbReference type="Pfam" id="PF00085">
    <property type="entry name" value="Thioredoxin"/>
    <property type="match status" value="2"/>
</dbReference>
<dbReference type="InterPro" id="IPR017937">
    <property type="entry name" value="Thioredoxin_CS"/>
</dbReference>
<keyword evidence="9 13" id="KW-0413">Isomerase</keyword>
<feature type="disulfide bond" description="Redox-active" evidence="11">
    <location>
        <begin position="62"/>
        <end position="65"/>
    </location>
</feature>
<dbReference type="GO" id="GO:0034976">
    <property type="term" value="P:response to endoplasmic reticulum stress"/>
    <property type="evidence" value="ECO:0007669"/>
    <property type="project" value="TreeGrafter"/>
</dbReference>
<keyword evidence="7" id="KW-0256">Endoplasmic reticulum</keyword>
<evidence type="ECO:0000256" key="1">
    <source>
        <dbReference type="ARBA" id="ARBA00001182"/>
    </source>
</evidence>
<dbReference type="SUPFAM" id="SSF52833">
    <property type="entry name" value="Thioredoxin-like"/>
    <property type="match status" value="4"/>
</dbReference>
<keyword evidence="5 13" id="KW-0732">Signal</keyword>
<dbReference type="PANTHER" id="PTHR18929:SF246">
    <property type="entry name" value="PROTEIN DISULFIDE ISOMERASE-LIKE 1-4"/>
    <property type="match status" value="1"/>
</dbReference>
<comment type="subcellular location">
    <subcellularLocation>
        <location evidence="2">Endoplasmic reticulum lumen</location>
    </subcellularLocation>
</comment>
<dbReference type="CDD" id="cd02961">
    <property type="entry name" value="PDI_a_family"/>
    <property type="match status" value="1"/>
</dbReference>
<evidence type="ECO:0000259" key="14">
    <source>
        <dbReference type="PROSITE" id="PS51352"/>
    </source>
</evidence>
<dbReference type="NCBIfam" id="TIGR01126">
    <property type="entry name" value="pdi_dom"/>
    <property type="match status" value="1"/>
</dbReference>
<evidence type="ECO:0000256" key="3">
    <source>
        <dbReference type="ARBA" id="ARBA00006347"/>
    </source>
</evidence>
<dbReference type="PROSITE" id="PS00194">
    <property type="entry name" value="THIOREDOXIN_1"/>
    <property type="match status" value="2"/>
</dbReference>
<evidence type="ECO:0000256" key="5">
    <source>
        <dbReference type="ARBA" id="ARBA00022729"/>
    </source>
</evidence>
<dbReference type="InterPro" id="IPR036249">
    <property type="entry name" value="Thioredoxin-like_sf"/>
</dbReference>
<dbReference type="PANTHER" id="PTHR18929">
    <property type="entry name" value="PROTEIN DISULFIDE ISOMERASE"/>
    <property type="match status" value="1"/>
</dbReference>
<dbReference type="FunFam" id="3.40.30.10:FF:000023">
    <property type="entry name" value="Protein disulfide-isomerase"/>
    <property type="match status" value="1"/>
</dbReference>
<keyword evidence="6" id="KW-0677">Repeat</keyword>
<dbReference type="NCBIfam" id="TIGR01130">
    <property type="entry name" value="ER_PDI_fam"/>
    <property type="match status" value="1"/>
</dbReference>
<evidence type="ECO:0000256" key="12">
    <source>
        <dbReference type="RuleBase" id="RU004208"/>
    </source>
</evidence>
<evidence type="ECO:0000256" key="7">
    <source>
        <dbReference type="ARBA" id="ARBA00022824"/>
    </source>
</evidence>
<dbReference type="CDD" id="cd02981">
    <property type="entry name" value="PDI_b_family"/>
    <property type="match status" value="1"/>
</dbReference>
<evidence type="ECO:0000313" key="15">
    <source>
        <dbReference type="EMBL" id="JAT76690.1"/>
    </source>
</evidence>
<proteinExistence type="inferred from homology"/>
<dbReference type="EMBL" id="GDKF01001932">
    <property type="protein sequence ID" value="JAT76690.1"/>
    <property type="molecule type" value="Transcribed_RNA"/>
</dbReference>
<dbReference type="InterPro" id="IPR013766">
    <property type="entry name" value="Thioredoxin_domain"/>
</dbReference>
<evidence type="ECO:0000256" key="4">
    <source>
        <dbReference type="ARBA" id="ARBA00012723"/>
    </source>
</evidence>
<accession>A0A1D2ABW3</accession>
<feature type="domain" description="Thioredoxin" evidence="14">
    <location>
        <begin position="373"/>
        <end position="506"/>
    </location>
</feature>
<organism evidence="15">
    <name type="scientific">Auxenochlorella protothecoides</name>
    <name type="common">Green microalga</name>
    <name type="synonym">Chlorella protothecoides</name>
    <dbReference type="NCBI Taxonomy" id="3075"/>
    <lineage>
        <taxon>Eukaryota</taxon>
        <taxon>Viridiplantae</taxon>
        <taxon>Chlorophyta</taxon>
        <taxon>core chlorophytes</taxon>
        <taxon>Trebouxiophyceae</taxon>
        <taxon>Chlorellales</taxon>
        <taxon>Chlorellaceae</taxon>
        <taxon>Auxenochlorella</taxon>
    </lineage>
</organism>
<comment type="catalytic activity">
    <reaction evidence="1 13">
        <text>Catalyzes the rearrangement of -S-S- bonds in proteins.</text>
        <dbReference type="EC" id="5.3.4.1"/>
    </reaction>
</comment>
<name>A0A1D2ABW3_AUXPR</name>
<evidence type="ECO:0000256" key="6">
    <source>
        <dbReference type="ARBA" id="ARBA00022737"/>
    </source>
</evidence>
<evidence type="ECO:0000256" key="10">
    <source>
        <dbReference type="ARBA" id="ARBA00023284"/>
    </source>
</evidence>
<dbReference type="Pfam" id="PF13848">
    <property type="entry name" value="Thioredoxin_6"/>
    <property type="match status" value="1"/>
</dbReference>
<keyword evidence="10 11" id="KW-0676">Redox-active center</keyword>
<dbReference type="GO" id="GO:0006457">
    <property type="term" value="P:protein folding"/>
    <property type="evidence" value="ECO:0007669"/>
    <property type="project" value="TreeGrafter"/>
</dbReference>
<gene>
    <name evidence="15" type="ORF">g.63875</name>
</gene>
<feature type="domain" description="Thioredoxin" evidence="14">
    <location>
        <begin position="15"/>
        <end position="141"/>
    </location>
</feature>
<reference evidence="15" key="1">
    <citation type="submission" date="2015-08" db="EMBL/GenBank/DDBJ databases">
        <authorList>
            <person name="Babu N.S."/>
            <person name="Beckwith C.J."/>
            <person name="Beseler K.G."/>
            <person name="Brison A."/>
            <person name="Carone J.V."/>
            <person name="Caskin T.P."/>
            <person name="Diamond M."/>
            <person name="Durham M.E."/>
            <person name="Foxe J.M."/>
            <person name="Go M."/>
            <person name="Henderson B.A."/>
            <person name="Jones I.B."/>
            <person name="McGettigan J.A."/>
            <person name="Micheletti S.J."/>
            <person name="Nasrallah M.E."/>
            <person name="Ortiz D."/>
            <person name="Piller C.R."/>
            <person name="Privatt S.R."/>
            <person name="Schneider S.L."/>
            <person name="Sharp S."/>
            <person name="Smith T.C."/>
            <person name="Stanton J.D."/>
            <person name="Ullery H.E."/>
            <person name="Wilson R.J."/>
            <person name="Serrano M.G."/>
            <person name="Buck G."/>
            <person name="Lee V."/>
            <person name="Wang Y."/>
            <person name="Carvalho R."/>
            <person name="Voegtly L."/>
            <person name="Shi R."/>
            <person name="Duckworth R."/>
            <person name="Johnson A."/>
            <person name="Loviza R."/>
            <person name="Walstead R."/>
            <person name="Shah Z."/>
            <person name="Kiflezghi M."/>
            <person name="Wade K."/>
            <person name="Ball S.L."/>
            <person name="Bradley K.W."/>
            <person name="Asai D.J."/>
            <person name="Bowman C.A."/>
            <person name="Russell D.A."/>
            <person name="Pope W.H."/>
            <person name="Jacobs-Sera D."/>
            <person name="Hendrix R.W."/>
            <person name="Hatfull G.F."/>
        </authorList>
    </citation>
    <scope>NUCLEOTIDE SEQUENCE</scope>
</reference>
<sequence length="520" mass="54614">MAGSGLLRCTFLVLLIAGHSVWASAPADDVDEKDVVVLTTKNFETELAKEKFALVEFYAPWCGHCKNLKPAYAAAATEVKKQGLPAILAKVDATEEGDLANQFDVKGYPTLKWFVNGKEASDFGGGRTKDDIVRWIAKKTGPATSDVTAVDAAEKLSEKPGATVLAYLSELSGADFESYTELAASKDDTEFFTTTSKDVAAKLGLTATGSVAVIRNYEGFDPETVTSAGDSTFEGAKGSFGERAAAFLLAQRLPAYMEFSQANANAIFGSGVDKHVIVAGPEEAFAPGKELDTLLRAASAKTRGQVVLVIAKLGTETAKPILDFFGLDAAASTAQVVGFDSKSNKKFKFPGEGEVTADALAAFAVALNDGSAQALLKSAPVPEEPTEDGVTVVVGSTVDSIVKSEDHDVLLEVYAPWCGHCKSLAPIYEKLAKRFASVDSVVIAKMDGTANEHPDIDAKVLGEVGVGGALKCDASRNGIPEVRPGKEGMAVSCSATGRSLVWMARGSGAARRDHPSKSPR</sequence>
<dbReference type="GO" id="GO:0005788">
    <property type="term" value="C:endoplasmic reticulum lumen"/>
    <property type="evidence" value="ECO:0007669"/>
    <property type="project" value="UniProtKB-SubCell"/>
</dbReference>
<comment type="similarity">
    <text evidence="3 12">Belongs to the protein disulfide isomerase family.</text>
</comment>
<evidence type="ECO:0000256" key="13">
    <source>
        <dbReference type="RuleBase" id="RU361130"/>
    </source>
</evidence>